<feature type="non-terminal residue" evidence="2">
    <location>
        <position position="141"/>
    </location>
</feature>
<evidence type="ECO:0000313" key="2">
    <source>
        <dbReference type="EMBL" id="EQD30702.1"/>
    </source>
</evidence>
<sequence length="141" mass="14532">SAVTSLASMKCIRSPAARHPRWRIAALVLVAALGSAIAAARPDLPPLPTIPALPLPPRMLAPQIGARAAVLLDVNSGQTLLAQNADAAVNPSGLVKLMTAFVLGQAEQQGLLHAGSTVRVPVSAWRVAGSRMFIQPGLPVT</sequence>
<evidence type="ECO:0000259" key="1">
    <source>
        <dbReference type="Pfam" id="PF00768"/>
    </source>
</evidence>
<organism evidence="2">
    <name type="scientific">mine drainage metagenome</name>
    <dbReference type="NCBI Taxonomy" id="410659"/>
    <lineage>
        <taxon>unclassified sequences</taxon>
        <taxon>metagenomes</taxon>
        <taxon>ecological metagenomes</taxon>
    </lineage>
</organism>
<dbReference type="Pfam" id="PF00768">
    <property type="entry name" value="Peptidase_S11"/>
    <property type="match status" value="1"/>
</dbReference>
<keyword evidence="2" id="KW-0645">Protease</keyword>
<dbReference type="Gene3D" id="3.40.710.10">
    <property type="entry name" value="DD-peptidase/beta-lactamase superfamily"/>
    <property type="match status" value="1"/>
</dbReference>
<gene>
    <name evidence="2" type="ORF">B1A_20272</name>
</gene>
<comment type="caution">
    <text evidence="2">The sequence shown here is derived from an EMBL/GenBank/DDBJ whole genome shotgun (WGS) entry which is preliminary data.</text>
</comment>
<feature type="domain" description="Peptidase S11 D-alanyl-D-alanine carboxypeptidase A N-terminal" evidence="1">
    <location>
        <begin position="61"/>
        <end position="137"/>
    </location>
</feature>
<dbReference type="SUPFAM" id="SSF56601">
    <property type="entry name" value="beta-lactamase/transpeptidase-like"/>
    <property type="match status" value="1"/>
</dbReference>
<protein>
    <submittedName>
        <fullName evidence="2">D-alanyl-D-alanine carboxypeptidase fraction A</fullName>
    </submittedName>
</protein>
<name>T0YFS8_9ZZZZ</name>
<reference evidence="2" key="2">
    <citation type="journal article" date="2014" name="ISME J.">
        <title>Microbial stratification in low pH oxic and suboxic macroscopic growths along an acid mine drainage.</title>
        <authorList>
            <person name="Mendez-Garcia C."/>
            <person name="Mesa V."/>
            <person name="Sprenger R.R."/>
            <person name="Richter M."/>
            <person name="Diez M.S."/>
            <person name="Solano J."/>
            <person name="Bargiela R."/>
            <person name="Golyshina O.V."/>
            <person name="Manteca A."/>
            <person name="Ramos J.L."/>
            <person name="Gallego J.R."/>
            <person name="Llorente I."/>
            <person name="Martins Dos Santos V.A."/>
            <person name="Jensen O.N."/>
            <person name="Pelaez A.I."/>
            <person name="Sanchez J."/>
            <person name="Ferrer M."/>
        </authorList>
    </citation>
    <scope>NUCLEOTIDE SEQUENCE</scope>
</reference>
<keyword evidence="2" id="KW-0378">Hydrolase</keyword>
<accession>T0YFS8</accession>
<dbReference type="InterPro" id="IPR012338">
    <property type="entry name" value="Beta-lactam/transpept-like"/>
</dbReference>
<keyword evidence="2" id="KW-0121">Carboxypeptidase</keyword>
<dbReference type="InterPro" id="IPR001967">
    <property type="entry name" value="Peptidase_S11_N"/>
</dbReference>
<dbReference type="AlphaFoldDB" id="T0YFS8"/>
<dbReference type="GO" id="GO:0006508">
    <property type="term" value="P:proteolysis"/>
    <property type="evidence" value="ECO:0007669"/>
    <property type="project" value="InterPro"/>
</dbReference>
<proteinExistence type="predicted"/>
<feature type="non-terminal residue" evidence="2">
    <location>
        <position position="1"/>
    </location>
</feature>
<reference evidence="2" key="1">
    <citation type="submission" date="2013-08" db="EMBL/GenBank/DDBJ databases">
        <authorList>
            <person name="Mendez C."/>
            <person name="Richter M."/>
            <person name="Ferrer M."/>
            <person name="Sanchez J."/>
        </authorList>
    </citation>
    <scope>NUCLEOTIDE SEQUENCE</scope>
</reference>
<dbReference type="EMBL" id="AUZX01014961">
    <property type="protein sequence ID" value="EQD30702.1"/>
    <property type="molecule type" value="Genomic_DNA"/>
</dbReference>
<dbReference type="GO" id="GO:0009002">
    <property type="term" value="F:serine-type D-Ala-D-Ala carboxypeptidase activity"/>
    <property type="evidence" value="ECO:0007669"/>
    <property type="project" value="InterPro"/>
</dbReference>